<accession>A0A7R7ZRL2</accession>
<reference evidence="2" key="1">
    <citation type="submission" date="2021-01" db="EMBL/GenBank/DDBJ databases">
        <authorList>
            <consortium name="Aspergillus chevalieri M1 genome sequencing consortium"/>
            <person name="Kazuki M."/>
            <person name="Futagami T."/>
        </authorList>
    </citation>
    <scope>NUCLEOTIDE SEQUENCE</scope>
    <source>
        <strain evidence="2">M1</strain>
    </source>
</reference>
<evidence type="ECO:0000313" key="3">
    <source>
        <dbReference type="Proteomes" id="UP000637239"/>
    </source>
</evidence>
<keyword evidence="3" id="KW-1185">Reference proteome</keyword>
<dbReference type="GeneID" id="66986296"/>
<dbReference type="RefSeq" id="XP_043140460.1">
    <property type="nucleotide sequence ID" value="XM_043283151.1"/>
</dbReference>
<proteinExistence type="predicted"/>
<dbReference type="Proteomes" id="UP000637239">
    <property type="component" value="Chromosome 7"/>
</dbReference>
<dbReference type="EMBL" id="AP024422">
    <property type="protein sequence ID" value="BCR91938.1"/>
    <property type="molecule type" value="Genomic_DNA"/>
</dbReference>
<organism evidence="2 3">
    <name type="scientific">Aspergillus chevalieri</name>
    <name type="common">Eurotium chevalieri</name>
    <dbReference type="NCBI Taxonomy" id="182096"/>
    <lineage>
        <taxon>Eukaryota</taxon>
        <taxon>Fungi</taxon>
        <taxon>Dikarya</taxon>
        <taxon>Ascomycota</taxon>
        <taxon>Pezizomycotina</taxon>
        <taxon>Eurotiomycetes</taxon>
        <taxon>Eurotiomycetidae</taxon>
        <taxon>Eurotiales</taxon>
        <taxon>Aspergillaceae</taxon>
        <taxon>Aspergillus</taxon>
        <taxon>Aspergillus subgen. Aspergillus</taxon>
    </lineage>
</organism>
<dbReference type="AlphaFoldDB" id="A0A7R7ZRL2"/>
<evidence type="ECO:0000313" key="2">
    <source>
        <dbReference type="EMBL" id="BCR91938.1"/>
    </source>
</evidence>
<gene>
    <name evidence="2" type="ORF">ACHE_70781A</name>
</gene>
<protein>
    <submittedName>
        <fullName evidence="2">Uncharacterized protein</fullName>
    </submittedName>
</protein>
<name>A0A7R7ZRL2_ASPCH</name>
<sequence>MSFLDLFDFYASQHDGSDPVPVNEVPATPLRKDLSKGTLEDGSHSDSVTRRRRHAVYMERPPVWLLSPDPPFNDQDLSGGYDDILCGRCGNSMKQSPGKCSAGVCPRDFVQDTDTRGVAGEETTDEQEVSKRELLCDIAAAVAEAQATEADSNSEPETPLLSPFSEPTKRQCDYFFAANDQSDFPNSSEENLPNCLQSPLRQSKAGLCTRLHSYRDMRLEVGEKWAIQEGSLVVCVDPSYTQFIRQEKLPDEFDITSGDFYIVCSLYADLWALCLKLSFEQLADDNKDETLAECSTHLGFLPLCAVTLAANFSSFIRRCQTVNGTPRYPGNGLPVMPPERSHSLNASKQFFQGDRLHIGLPSTVYDTYNTLSLEAIDTDFIPLDSTLQQLFSSIGGRRDRVQKLGKRMSHWKLWRGKSSESGLPDDAPRERQFSFRDYSGSRSSGSHRWSSFSSTASQGRKWFSPRAPFNGHRRGIRDLMRGHDRFRHTRGDSTASDPLGYYS</sequence>
<feature type="compositionally biased region" description="Basic and acidic residues" evidence="1">
    <location>
        <begin position="30"/>
        <end position="49"/>
    </location>
</feature>
<feature type="region of interest" description="Disordered" evidence="1">
    <location>
        <begin position="17"/>
        <end position="51"/>
    </location>
</feature>
<feature type="region of interest" description="Disordered" evidence="1">
    <location>
        <begin position="480"/>
        <end position="503"/>
    </location>
</feature>
<dbReference type="KEGG" id="ache:ACHE_70781A"/>
<reference evidence="2" key="2">
    <citation type="submission" date="2021-02" db="EMBL/GenBank/DDBJ databases">
        <title>Aspergillus chevalieri M1 genome sequence.</title>
        <authorList>
            <person name="Kadooka C."/>
            <person name="Mori K."/>
            <person name="Futagami T."/>
        </authorList>
    </citation>
    <scope>NUCLEOTIDE SEQUENCE</scope>
    <source>
        <strain evidence="2">M1</strain>
    </source>
</reference>
<evidence type="ECO:0000256" key="1">
    <source>
        <dbReference type="SAM" id="MobiDB-lite"/>
    </source>
</evidence>
<feature type="region of interest" description="Disordered" evidence="1">
    <location>
        <begin position="146"/>
        <end position="166"/>
    </location>
</feature>